<accession>A0A5B7GTA2</accession>
<protein>
    <submittedName>
        <fullName evidence="1">Uncharacterized protein</fullName>
    </submittedName>
</protein>
<evidence type="ECO:0000313" key="1">
    <source>
        <dbReference type="EMBL" id="MPC60228.1"/>
    </source>
</evidence>
<keyword evidence="2" id="KW-1185">Reference proteome</keyword>
<proteinExistence type="predicted"/>
<gene>
    <name evidence="1" type="ORF">E2C01_054268</name>
</gene>
<dbReference type="EMBL" id="VSRR010017309">
    <property type="protein sequence ID" value="MPC60228.1"/>
    <property type="molecule type" value="Genomic_DNA"/>
</dbReference>
<evidence type="ECO:0000313" key="2">
    <source>
        <dbReference type="Proteomes" id="UP000324222"/>
    </source>
</evidence>
<dbReference type="AlphaFoldDB" id="A0A5B7GTA2"/>
<reference evidence="1 2" key="1">
    <citation type="submission" date="2019-05" db="EMBL/GenBank/DDBJ databases">
        <title>Another draft genome of Portunus trituberculatus and its Hox gene families provides insights of decapod evolution.</title>
        <authorList>
            <person name="Jeong J.-H."/>
            <person name="Song I."/>
            <person name="Kim S."/>
            <person name="Choi T."/>
            <person name="Kim D."/>
            <person name="Ryu S."/>
            <person name="Kim W."/>
        </authorList>
    </citation>
    <scope>NUCLEOTIDE SEQUENCE [LARGE SCALE GENOMIC DNA]</scope>
    <source>
        <tissue evidence="1">Muscle</tissue>
    </source>
</reference>
<organism evidence="1 2">
    <name type="scientific">Portunus trituberculatus</name>
    <name type="common">Swimming crab</name>
    <name type="synonym">Neptunus trituberculatus</name>
    <dbReference type="NCBI Taxonomy" id="210409"/>
    <lineage>
        <taxon>Eukaryota</taxon>
        <taxon>Metazoa</taxon>
        <taxon>Ecdysozoa</taxon>
        <taxon>Arthropoda</taxon>
        <taxon>Crustacea</taxon>
        <taxon>Multicrustacea</taxon>
        <taxon>Malacostraca</taxon>
        <taxon>Eumalacostraca</taxon>
        <taxon>Eucarida</taxon>
        <taxon>Decapoda</taxon>
        <taxon>Pleocyemata</taxon>
        <taxon>Brachyura</taxon>
        <taxon>Eubrachyura</taxon>
        <taxon>Portunoidea</taxon>
        <taxon>Portunidae</taxon>
        <taxon>Portuninae</taxon>
        <taxon>Portunus</taxon>
    </lineage>
</organism>
<sequence>MVVSWSCAVSCEVEGRMRFGDTTLPLQNNIKILGVNMDVELYFDLHLQILTRQVSFQVFALSRVAVFFDRQELSCCTSVATHLKKLDKVERQAMRLVDGTTLNLG</sequence>
<dbReference type="Proteomes" id="UP000324222">
    <property type="component" value="Unassembled WGS sequence"/>
</dbReference>
<name>A0A5B7GTA2_PORTR</name>
<comment type="caution">
    <text evidence="1">The sequence shown here is derived from an EMBL/GenBank/DDBJ whole genome shotgun (WGS) entry which is preliminary data.</text>
</comment>